<dbReference type="EMBL" id="CP007452">
    <property type="protein sequence ID" value="AHM56416.1"/>
    <property type="molecule type" value="Genomic_DNA"/>
</dbReference>
<dbReference type="Proteomes" id="UP000019591">
    <property type="component" value="Chromosome"/>
</dbReference>
<dbReference type="STRING" id="1286171.EAL2_c11180"/>
<proteinExistence type="predicted"/>
<evidence type="ECO:0000313" key="1">
    <source>
        <dbReference type="EMBL" id="AHM56416.1"/>
    </source>
</evidence>
<name>W8U668_PEPAC</name>
<protein>
    <submittedName>
        <fullName evidence="1">Phage protein</fullName>
    </submittedName>
</protein>
<reference evidence="1 2" key="1">
    <citation type="journal article" date="2014" name="Genome Announc.">
        <title>Complete Genome Sequence of Amino Acid-Utilizing Eubacterium acidaminophilum al-2 (DSM 3953).</title>
        <authorList>
            <person name="Poehlein A."/>
            <person name="Andreesen J.R."/>
            <person name="Daniel R."/>
        </authorList>
    </citation>
    <scope>NUCLEOTIDE SEQUENCE [LARGE SCALE GENOMIC DNA]</scope>
    <source>
        <strain evidence="1 2">DSM 3953</strain>
    </source>
</reference>
<dbReference type="RefSeq" id="WP_025435421.1">
    <property type="nucleotide sequence ID" value="NZ_CP007452.1"/>
</dbReference>
<dbReference type="KEGG" id="eac:EAL2_c11180"/>
<evidence type="ECO:0000313" key="2">
    <source>
        <dbReference type="Proteomes" id="UP000019591"/>
    </source>
</evidence>
<dbReference type="HOGENOM" id="CLU_141574_2_1_9"/>
<dbReference type="eggNOG" id="ENOG5032YPQ">
    <property type="taxonomic scope" value="Bacteria"/>
</dbReference>
<dbReference type="Pfam" id="PF10934">
    <property type="entry name" value="Sheath_initiator"/>
    <property type="match status" value="1"/>
</dbReference>
<dbReference type="OrthoDB" id="89089at2"/>
<dbReference type="InterPro" id="IPR020288">
    <property type="entry name" value="Sheath_initiator"/>
</dbReference>
<accession>W8U668</accession>
<dbReference type="AlphaFoldDB" id="W8U668"/>
<dbReference type="PATRIC" id="fig|1286171.3.peg.1069"/>
<organism evidence="1 2">
    <name type="scientific">Peptoclostridium acidaminophilum DSM 3953</name>
    <dbReference type="NCBI Taxonomy" id="1286171"/>
    <lineage>
        <taxon>Bacteria</taxon>
        <taxon>Bacillati</taxon>
        <taxon>Bacillota</taxon>
        <taxon>Clostridia</taxon>
        <taxon>Peptostreptococcales</taxon>
        <taxon>Peptoclostridiaceae</taxon>
        <taxon>Peptoclostridium</taxon>
    </lineage>
</organism>
<keyword evidence="2" id="KW-1185">Reference proteome</keyword>
<sequence length="141" mass="16198">MADIFPFLDVLETEQGVTQELEMFREYAFDFENGDLIYQDGKPVVLEGSEAMKVWIKKALITKRYRHIIYSWSYGNEFENLIGSTYSRGAVESEAKRYLQECLMSNPWILAIRDVEATFQDAMLSVTAAIDTVYGEVKISV</sequence>
<gene>
    <name evidence="1" type="ORF">EAL2_c11180</name>
</gene>